<name>A0A940SVC1_9ENTE</name>
<evidence type="ECO:0000313" key="3">
    <source>
        <dbReference type="EMBL" id="MBP1040183.1"/>
    </source>
</evidence>
<accession>A0A940SVC1</accession>
<dbReference type="PROSITE" id="PS51756">
    <property type="entry name" value="LXG"/>
    <property type="match status" value="1"/>
</dbReference>
<dbReference type="AlphaFoldDB" id="A0A940SVC1"/>
<dbReference type="Pfam" id="PF04740">
    <property type="entry name" value="LXG"/>
    <property type="match status" value="1"/>
</dbReference>
<comment type="similarity">
    <text evidence="1">In the N-terminal section; belongs to the LXG family.</text>
</comment>
<organism evidence="3 4">
    <name type="scientific">Vagococcus allomyrinae</name>
    <dbReference type="NCBI Taxonomy" id="2794353"/>
    <lineage>
        <taxon>Bacteria</taxon>
        <taxon>Bacillati</taxon>
        <taxon>Bacillota</taxon>
        <taxon>Bacilli</taxon>
        <taxon>Lactobacillales</taxon>
        <taxon>Enterococcaceae</taxon>
        <taxon>Vagococcus</taxon>
    </lineage>
</organism>
<reference evidence="3" key="1">
    <citation type="submission" date="2020-12" db="EMBL/GenBank/DDBJ databases">
        <title>Vagococcus allomyrinae sp. nov. and Enterococcus lavae sp. nov., isolated from the larvae of Allomyrina dichotoma.</title>
        <authorList>
            <person name="Lee S.D."/>
        </authorList>
    </citation>
    <scope>NUCLEOTIDE SEQUENCE</scope>
    <source>
        <strain evidence="3">BWB3-3</strain>
    </source>
</reference>
<gene>
    <name evidence="3" type="ORF">I6N95_04070</name>
</gene>
<evidence type="ECO:0000259" key="2">
    <source>
        <dbReference type="PROSITE" id="PS51756"/>
    </source>
</evidence>
<comment type="caution">
    <text evidence="3">The sequence shown here is derived from an EMBL/GenBank/DDBJ whole genome shotgun (WGS) entry which is preliminary data.</text>
</comment>
<keyword evidence="4" id="KW-1185">Reference proteome</keyword>
<protein>
    <recommendedName>
        <fullName evidence="2">LXG domain-containing protein</fullName>
    </recommendedName>
</protein>
<dbReference type="InterPro" id="IPR006829">
    <property type="entry name" value="LXG_dom"/>
</dbReference>
<evidence type="ECO:0000256" key="1">
    <source>
        <dbReference type="ARBA" id="ARBA00034117"/>
    </source>
</evidence>
<proteinExistence type="inferred from homology"/>
<dbReference type="RefSeq" id="WP_209525075.1">
    <property type="nucleotide sequence ID" value="NZ_JAEEGA010000002.1"/>
</dbReference>
<evidence type="ECO:0000313" key="4">
    <source>
        <dbReference type="Proteomes" id="UP000674938"/>
    </source>
</evidence>
<dbReference type="EMBL" id="JAEEGA010000002">
    <property type="protein sequence ID" value="MBP1040183.1"/>
    <property type="molecule type" value="Genomic_DNA"/>
</dbReference>
<dbReference type="Proteomes" id="UP000674938">
    <property type="component" value="Unassembled WGS sequence"/>
</dbReference>
<sequence length="589" mass="66882">MSLVYSSRESAELIQALTKNLANGKDTINHLKAGSQQVIKAVDGQTLAGAAYMAGEGLFSDLIIPIIARVATACETIEQDLQHYQAADQLISSEGYLDEALLTQQIATKRAMKTSIDFTSNLVRTATRRNPLAVVLNALLDFQRRLTRMSEMIQEDIDELNQKLEKLYDFSSQTNGLFTNSLNDMRMSMQAVLVLNGTIVNGDGTYVLPEGTDKSWFTSLQSSTKIKKTAQKQAYLRLLQDQFGFDDITAKQIFKIKEGIDRNFPELSQKKRDYLFTRILGEFSYGEGLKNQLMWPNTAGSLSVYFYDEVTHYTGEILKSPKDLMAILFELGLSEKEYKELYYNLDLQHIQSPGNVAANKLRLEIYIQSKKNYEIAYGEISNEKFSQFWNQKLSDFGTKGDFTHQSITMATLLDGNLRLANLSGVITGRFDSKTVGELAGWRGDTTTVPAEKPSIGSDDYKADLDAVNIIHRMTDQNITYTQASSNYYYELINGQTNRAKEFKDNSDYNYVKNEILNDLAPKYEYTAGEMQYQTQYEGRPDAYNANTKRILTEQEKLIYVKMHYPASYNFIESLNNDKNEFTNYTYKGS</sequence>
<feature type="domain" description="LXG" evidence="2">
    <location>
        <begin position="1"/>
        <end position="237"/>
    </location>
</feature>